<protein>
    <recommendedName>
        <fullName evidence="4">Transposase Tc1-like domain-containing protein</fullName>
    </recommendedName>
</protein>
<dbReference type="SUPFAM" id="SSF46689">
    <property type="entry name" value="Homeodomain-like"/>
    <property type="match status" value="1"/>
</dbReference>
<keyword evidence="3" id="KW-1185">Reference proteome</keyword>
<dbReference type="EMBL" id="BGPR01000448">
    <property type="protein sequence ID" value="GBM20815.1"/>
    <property type="molecule type" value="Genomic_DNA"/>
</dbReference>
<reference evidence="2 3" key="1">
    <citation type="journal article" date="2019" name="Sci. Rep.">
        <title>Orb-weaving spider Araneus ventricosus genome elucidates the spidroin gene catalogue.</title>
        <authorList>
            <person name="Kono N."/>
            <person name="Nakamura H."/>
            <person name="Ohtoshi R."/>
            <person name="Moran D.A.P."/>
            <person name="Shinohara A."/>
            <person name="Yoshida Y."/>
            <person name="Fujiwara M."/>
            <person name="Mori M."/>
            <person name="Tomita M."/>
            <person name="Arakawa K."/>
        </authorList>
    </citation>
    <scope>NUCLEOTIDE SEQUENCE [LARGE SCALE GENOMIC DNA]</scope>
</reference>
<dbReference type="OrthoDB" id="8373701at2759"/>
<name>A0A4Y2DYW7_ARAVE</name>
<dbReference type="InterPro" id="IPR009057">
    <property type="entry name" value="Homeodomain-like_sf"/>
</dbReference>
<sequence length="319" mass="36022">MCKGAIAKECGAVNGNLYQLKILRNNAGVLHNVARFSGNWEQFGGKLALYTGKSTWMQNSLLIIRARFIAWKRQKCICTHPGFATGTLYLRNIKRSQEIFAYTQSSHINVTTTYFRRQREVTNHRRQVAAQCSAVQWSVYKGCPRASENISIVGVMQKCSDLSDVQKGMIIGFRAKSGSISETANFVNCSRAAVVKVYRAWQYGTIQNQRRGTCGAPRAIDDRGERRLRRCVRANRRATVEQLTAQMNQRATKSVSSTTVQRTLLRMGLRPTCELFFLRTMASTSRTMRGVIQLAVYVRGSKSTRMSLPYSPGQQTHRI</sequence>
<comment type="subcellular location">
    <subcellularLocation>
        <location evidence="1">Nucleus</location>
    </subcellularLocation>
</comment>
<evidence type="ECO:0000313" key="2">
    <source>
        <dbReference type="EMBL" id="GBM20815.1"/>
    </source>
</evidence>
<accession>A0A4Y2DYW7</accession>
<dbReference type="Proteomes" id="UP000499080">
    <property type="component" value="Unassembled WGS sequence"/>
</dbReference>
<dbReference type="AlphaFoldDB" id="A0A4Y2DYW7"/>
<organism evidence="2 3">
    <name type="scientific">Araneus ventricosus</name>
    <name type="common">Orbweaver spider</name>
    <name type="synonym">Epeira ventricosa</name>
    <dbReference type="NCBI Taxonomy" id="182803"/>
    <lineage>
        <taxon>Eukaryota</taxon>
        <taxon>Metazoa</taxon>
        <taxon>Ecdysozoa</taxon>
        <taxon>Arthropoda</taxon>
        <taxon>Chelicerata</taxon>
        <taxon>Arachnida</taxon>
        <taxon>Araneae</taxon>
        <taxon>Araneomorphae</taxon>
        <taxon>Entelegynae</taxon>
        <taxon>Araneoidea</taxon>
        <taxon>Araneidae</taxon>
        <taxon>Araneus</taxon>
    </lineage>
</organism>
<gene>
    <name evidence="2" type="ORF">AVEN_108261_1</name>
</gene>
<dbReference type="GO" id="GO:0005634">
    <property type="term" value="C:nucleus"/>
    <property type="evidence" value="ECO:0007669"/>
    <property type="project" value="UniProtKB-SubCell"/>
</dbReference>
<comment type="caution">
    <text evidence="2">The sequence shown here is derived from an EMBL/GenBank/DDBJ whole genome shotgun (WGS) entry which is preliminary data.</text>
</comment>
<proteinExistence type="predicted"/>
<evidence type="ECO:0008006" key="4">
    <source>
        <dbReference type="Google" id="ProtNLM"/>
    </source>
</evidence>
<evidence type="ECO:0000256" key="1">
    <source>
        <dbReference type="ARBA" id="ARBA00004123"/>
    </source>
</evidence>
<evidence type="ECO:0000313" key="3">
    <source>
        <dbReference type="Proteomes" id="UP000499080"/>
    </source>
</evidence>